<reference evidence="7" key="1">
    <citation type="submission" date="2011-03" db="EMBL/GenBank/DDBJ databases">
        <title>Complete sequence of Sphingobacterium sp. 21.</title>
        <authorList>
            <consortium name="US DOE Joint Genome Institute"/>
            <person name="Lucas S."/>
            <person name="Copeland A."/>
            <person name="Lapidus A."/>
            <person name="Cheng J.-F."/>
            <person name="Goodwin L."/>
            <person name="Pitluck S."/>
            <person name="Davenport K."/>
            <person name="Detter J.C."/>
            <person name="Han C."/>
            <person name="Tapia R."/>
            <person name="Land M."/>
            <person name="Hauser L."/>
            <person name="Kyrpides N."/>
            <person name="Ivanova N."/>
            <person name="Ovchinnikova G."/>
            <person name="Pagani I."/>
            <person name="Siebers A.K."/>
            <person name="Allgaier M."/>
            <person name="Thelen M.P."/>
            <person name="Hugenholtz P."/>
            <person name="Woyke T."/>
        </authorList>
    </citation>
    <scope>NUCLEOTIDE SEQUENCE</scope>
    <source>
        <strain evidence="7">21</strain>
    </source>
</reference>
<dbReference type="InterPro" id="IPR005887">
    <property type="entry name" value="GH92_a_mannosidase_put"/>
</dbReference>
<evidence type="ECO:0000256" key="2">
    <source>
        <dbReference type="ARBA" id="ARBA00011245"/>
    </source>
</evidence>
<dbReference type="Gene3D" id="1.20.1610.10">
    <property type="entry name" value="alpha-1,2-mannosidases domains"/>
    <property type="match status" value="1"/>
</dbReference>
<dbReference type="PANTHER" id="PTHR12143:SF43">
    <property type="entry name" value="PUTATIVE-RELATED"/>
    <property type="match status" value="1"/>
</dbReference>
<dbReference type="GO" id="GO:0030246">
    <property type="term" value="F:carbohydrate binding"/>
    <property type="evidence" value="ECO:0007669"/>
    <property type="project" value="InterPro"/>
</dbReference>
<dbReference type="eggNOG" id="COG3537">
    <property type="taxonomic scope" value="Bacteria"/>
</dbReference>
<dbReference type="NCBIfam" id="TIGR01180">
    <property type="entry name" value="aman2_put"/>
    <property type="match status" value="1"/>
</dbReference>
<name>F4C6P9_SPHS2</name>
<feature type="transmembrane region" description="Helical" evidence="4">
    <location>
        <begin position="12"/>
        <end position="35"/>
    </location>
</feature>
<dbReference type="InterPro" id="IPR012939">
    <property type="entry name" value="Glyco_hydro_92"/>
</dbReference>
<dbReference type="PATRIC" id="fig|743722.3.peg.549"/>
<dbReference type="Gene3D" id="1.20.1050.60">
    <property type="entry name" value="alpha-1,2-mannosidase"/>
    <property type="match status" value="1"/>
</dbReference>
<dbReference type="GO" id="GO:0005829">
    <property type="term" value="C:cytosol"/>
    <property type="evidence" value="ECO:0007669"/>
    <property type="project" value="TreeGrafter"/>
</dbReference>
<dbReference type="PANTHER" id="PTHR12143">
    <property type="entry name" value="PEPTIDE N-GLYCANASE PNGASE -RELATED"/>
    <property type="match status" value="1"/>
</dbReference>
<dbReference type="InterPro" id="IPR050883">
    <property type="entry name" value="PNGase"/>
</dbReference>
<dbReference type="GO" id="GO:0005975">
    <property type="term" value="P:carbohydrate metabolic process"/>
    <property type="evidence" value="ECO:0007669"/>
    <property type="project" value="InterPro"/>
</dbReference>
<dbReference type="Gene3D" id="3.30.2080.10">
    <property type="entry name" value="GH92 mannosidase domain"/>
    <property type="match status" value="1"/>
</dbReference>
<dbReference type="AlphaFoldDB" id="F4C6P9"/>
<feature type="domain" description="Glycosyl hydrolase family 92 N-terminal" evidence="6">
    <location>
        <begin position="66"/>
        <end position="312"/>
    </location>
</feature>
<proteinExistence type="predicted"/>
<dbReference type="Pfam" id="PF17678">
    <property type="entry name" value="Glyco_hydro_92N"/>
    <property type="match status" value="1"/>
</dbReference>
<keyword evidence="4" id="KW-0472">Membrane</keyword>
<dbReference type="GO" id="GO:0006516">
    <property type="term" value="P:glycoprotein catabolic process"/>
    <property type="evidence" value="ECO:0007669"/>
    <property type="project" value="TreeGrafter"/>
</dbReference>
<dbReference type="HOGENOM" id="CLU_003690_2_1_10"/>
<dbReference type="SUPFAM" id="SSF48208">
    <property type="entry name" value="Six-hairpin glycosidases"/>
    <property type="match status" value="1"/>
</dbReference>
<keyword evidence="4" id="KW-1133">Transmembrane helix</keyword>
<evidence type="ECO:0000256" key="3">
    <source>
        <dbReference type="ARBA" id="ARBA00022837"/>
    </source>
</evidence>
<comment type="cofactor">
    <cofactor evidence="1">
        <name>Ca(2+)</name>
        <dbReference type="ChEBI" id="CHEBI:29108"/>
    </cofactor>
</comment>
<sequence length="800" mass="90192">MIGVPRLIKNQSFCLVIYLINGILPYQLAASFFNIHMKEFLIVYSTFVALFFHSPVFAQLSQLIHFVQPLAGTAVSGTDAAKKHSEASSEQYANTIPAVSTPFAMTQWTAQTRKTEQKCVAPYYYSDSLINGFRASHWLSGSCTQDYGSFSVMPVSGSLQKALRQASCSFSHNNEQSTPAYYRVTLDRYQLLVELTATARCGIIRVTAQKSDSVYLLINANSDQHQGQLHFGGKGKVLGKNPVHRIYQGWGEYAGFDGHMCLITESVPSISGSFHQGKIQKSVLGRSDETSGIYLGFFLKKGESICFKIGTSFTDIAGAEQNLKEEIPFWAFDEVRQKTTDLWEQALGKIVVENNDLQGKRIFYTAMYHAMQHPRLFNDVDGKYPRFAGSSGYALAGPADYYDDFSMWDIYRAQIPLLEIIEPELVNNFVSSLINKGAQGGWMPIFPCWNSYTAAMIGDHATSVISSAFLKGIGRTDPYEAYALLRKNAFIVPDTVSYHEGKGRRALATYLQYNYIPMEDSVPIAFHKKEQVSRTLEYAYDDYALAMFAKSIGQTADYKQLLARAKNYENVFDKETGMVRGRYINGTWYKPFNANKREPYITEGTPHQYTFYVPQDIPGLAKLMGGRDVLKNSLDSLFSSGGYWHGNEPGHQIPFLYNFTSSPWKTQERVRQLLKEEYTDGPGGLSGNDDAGQMSAWYVFASLGFYPVDPISGSYLLTSPFYKKYEMLLPDGKKWIVTCDKDPEDHPYIRSVSLNGRDLRRNYIKYEEIMQGGNLKFQLAKKPTQWGSTEKEQVQGLSIR</sequence>
<keyword evidence="4" id="KW-0812">Transmembrane</keyword>
<dbReference type="InterPro" id="IPR008928">
    <property type="entry name" value="6-hairpin_glycosidase_sf"/>
</dbReference>
<keyword evidence="3" id="KW-0106">Calcium</keyword>
<evidence type="ECO:0000259" key="5">
    <source>
        <dbReference type="Pfam" id="PF07971"/>
    </source>
</evidence>
<dbReference type="InterPro" id="IPR014718">
    <property type="entry name" value="GH-type_carb-bd"/>
</dbReference>
<dbReference type="InterPro" id="IPR041371">
    <property type="entry name" value="GH92_N"/>
</dbReference>
<dbReference type="Pfam" id="PF07971">
    <property type="entry name" value="Glyco_hydro_92"/>
    <property type="match status" value="1"/>
</dbReference>
<dbReference type="Gene3D" id="2.70.98.10">
    <property type="match status" value="1"/>
</dbReference>
<evidence type="ECO:0000256" key="4">
    <source>
        <dbReference type="SAM" id="Phobius"/>
    </source>
</evidence>
<evidence type="ECO:0000256" key="1">
    <source>
        <dbReference type="ARBA" id="ARBA00001913"/>
    </source>
</evidence>
<feature type="domain" description="Glycosyl hydrolase family 92" evidence="5">
    <location>
        <begin position="318"/>
        <end position="780"/>
    </location>
</feature>
<evidence type="ECO:0000313" key="7">
    <source>
        <dbReference type="EMBL" id="ADZ77085.1"/>
    </source>
</evidence>
<dbReference type="EMBL" id="CP002584">
    <property type="protein sequence ID" value="ADZ77085.1"/>
    <property type="molecule type" value="Genomic_DNA"/>
</dbReference>
<accession>F4C6P9</accession>
<dbReference type="KEGG" id="shg:Sph21_0503"/>
<dbReference type="FunFam" id="3.30.2080.10:FF:000001">
    <property type="entry name" value="Alpha-1,2-mannosidase subfamily"/>
    <property type="match status" value="1"/>
</dbReference>
<comment type="subunit">
    <text evidence="2">Monomer.</text>
</comment>
<gene>
    <name evidence="7" type="ordered locus">Sph21_0503</name>
</gene>
<protein>
    <submittedName>
        <fullName evidence="7">Alpha-1,2-mannosidase</fullName>
    </submittedName>
</protein>
<dbReference type="GO" id="GO:0000224">
    <property type="term" value="F:peptide-N4-(N-acetyl-beta-glucosaminyl)asparagine amidase activity"/>
    <property type="evidence" value="ECO:0007669"/>
    <property type="project" value="TreeGrafter"/>
</dbReference>
<evidence type="ECO:0000259" key="6">
    <source>
        <dbReference type="Pfam" id="PF17678"/>
    </source>
</evidence>
<organism evidence="7">
    <name type="scientific">Sphingobacterium sp. (strain 21)</name>
    <dbReference type="NCBI Taxonomy" id="743722"/>
    <lineage>
        <taxon>Bacteria</taxon>
        <taxon>Pseudomonadati</taxon>
        <taxon>Bacteroidota</taxon>
        <taxon>Sphingobacteriia</taxon>
        <taxon>Sphingobacteriales</taxon>
        <taxon>Sphingobacteriaceae</taxon>
        <taxon>Sphingobacterium</taxon>
    </lineage>
</organism>